<dbReference type="RefSeq" id="WP_184810798.1">
    <property type="nucleotide sequence ID" value="NZ_JACHJQ010000003.1"/>
</dbReference>
<dbReference type="InterPro" id="IPR025734">
    <property type="entry name" value="EspG"/>
</dbReference>
<evidence type="ECO:0008006" key="7">
    <source>
        <dbReference type="Google" id="ProtNLM"/>
    </source>
</evidence>
<organism evidence="5 6">
    <name type="scientific">Actinophytocola algeriensis</name>
    <dbReference type="NCBI Taxonomy" id="1768010"/>
    <lineage>
        <taxon>Bacteria</taxon>
        <taxon>Bacillati</taxon>
        <taxon>Actinomycetota</taxon>
        <taxon>Actinomycetes</taxon>
        <taxon>Pseudonocardiales</taxon>
        <taxon>Pseudonocardiaceae</taxon>
    </lineage>
</organism>
<evidence type="ECO:0000256" key="3">
    <source>
        <dbReference type="ARBA" id="ARBA00022490"/>
    </source>
</evidence>
<proteinExistence type="inferred from homology"/>
<evidence type="ECO:0000313" key="5">
    <source>
        <dbReference type="EMBL" id="MBB4906606.1"/>
    </source>
</evidence>
<dbReference type="Proteomes" id="UP000520767">
    <property type="component" value="Unassembled WGS sequence"/>
</dbReference>
<comment type="caution">
    <text evidence="5">The sequence shown here is derived from an EMBL/GenBank/DDBJ whole genome shotgun (WGS) entry which is preliminary data.</text>
</comment>
<comment type="similarity">
    <text evidence="2">Belongs to the EspG family.</text>
</comment>
<reference evidence="5 6" key="1">
    <citation type="submission" date="2020-08" db="EMBL/GenBank/DDBJ databases">
        <title>Genomic Encyclopedia of Type Strains, Phase III (KMG-III): the genomes of soil and plant-associated and newly described type strains.</title>
        <authorList>
            <person name="Whitman W."/>
        </authorList>
    </citation>
    <scope>NUCLEOTIDE SEQUENCE [LARGE SCALE GENOMIC DNA]</scope>
    <source>
        <strain evidence="5 6">CECT 8960</strain>
    </source>
</reference>
<keyword evidence="6" id="KW-1185">Reference proteome</keyword>
<keyword evidence="4" id="KW-0143">Chaperone</keyword>
<evidence type="ECO:0000256" key="2">
    <source>
        <dbReference type="ARBA" id="ARBA00006411"/>
    </source>
</evidence>
<evidence type="ECO:0000313" key="6">
    <source>
        <dbReference type="Proteomes" id="UP000520767"/>
    </source>
</evidence>
<sequence length="232" mass="25958">MQKENLGEPHTVFAGGERYVSPRFADQAARVVQQELRDAGLGERGDFDSFLDLVNVVQRASVEYYGWVTSSDEAYSVLVAAHGRQAVLVVRSGERVRFERCDPDRMVETLVWRLPDVGVAHGEPFSVRHADFHAPRGRADGSVMRRSSSARPDGARRLDALLKASRVSVAKLYTARRDVSGVRQRSERWLTVLDLVDGRWALSVSRVRGERWISAAPGTHQHIGDKVLELAR</sequence>
<name>A0A7W7Q3Z8_9PSEU</name>
<evidence type="ECO:0000256" key="1">
    <source>
        <dbReference type="ARBA" id="ARBA00004496"/>
    </source>
</evidence>
<evidence type="ECO:0000256" key="4">
    <source>
        <dbReference type="ARBA" id="ARBA00023186"/>
    </source>
</evidence>
<dbReference type="EMBL" id="JACHJQ010000003">
    <property type="protein sequence ID" value="MBB4906606.1"/>
    <property type="molecule type" value="Genomic_DNA"/>
</dbReference>
<dbReference type="AlphaFoldDB" id="A0A7W7Q3Z8"/>
<gene>
    <name evidence="5" type="ORF">FHR82_002826</name>
</gene>
<protein>
    <recommendedName>
        <fullName evidence="7">ESAT-6 protein secretion system EspG family protein</fullName>
    </recommendedName>
</protein>
<keyword evidence="3" id="KW-0963">Cytoplasm</keyword>
<accession>A0A7W7Q3Z8</accession>
<comment type="subcellular location">
    <subcellularLocation>
        <location evidence="1">Cytoplasm</location>
    </subcellularLocation>
</comment>
<dbReference type="Pfam" id="PF14011">
    <property type="entry name" value="ESX-1_EspG"/>
    <property type="match status" value="1"/>
</dbReference>